<evidence type="ECO:0000313" key="2">
    <source>
        <dbReference type="Proteomes" id="UP000326396"/>
    </source>
</evidence>
<accession>A0A5N6P6X7</accession>
<organism evidence="1 2">
    <name type="scientific">Mikania micrantha</name>
    <name type="common">bitter vine</name>
    <dbReference type="NCBI Taxonomy" id="192012"/>
    <lineage>
        <taxon>Eukaryota</taxon>
        <taxon>Viridiplantae</taxon>
        <taxon>Streptophyta</taxon>
        <taxon>Embryophyta</taxon>
        <taxon>Tracheophyta</taxon>
        <taxon>Spermatophyta</taxon>
        <taxon>Magnoliopsida</taxon>
        <taxon>eudicotyledons</taxon>
        <taxon>Gunneridae</taxon>
        <taxon>Pentapetalae</taxon>
        <taxon>asterids</taxon>
        <taxon>campanulids</taxon>
        <taxon>Asterales</taxon>
        <taxon>Asteraceae</taxon>
        <taxon>Asteroideae</taxon>
        <taxon>Heliantheae alliance</taxon>
        <taxon>Eupatorieae</taxon>
        <taxon>Mikania</taxon>
    </lineage>
</organism>
<protein>
    <submittedName>
        <fullName evidence="1">Uncharacterized protein</fullName>
    </submittedName>
</protein>
<reference evidence="1 2" key="1">
    <citation type="submission" date="2019-05" db="EMBL/GenBank/DDBJ databases">
        <title>Mikania micrantha, genome provides insights into the molecular mechanism of rapid growth.</title>
        <authorList>
            <person name="Liu B."/>
        </authorList>
    </citation>
    <scope>NUCLEOTIDE SEQUENCE [LARGE SCALE GENOMIC DNA]</scope>
    <source>
        <strain evidence="1">NLD-2019</strain>
        <tissue evidence="1">Leaf</tissue>
    </source>
</reference>
<dbReference type="EMBL" id="SZYD01000006">
    <property type="protein sequence ID" value="KAD5961406.1"/>
    <property type="molecule type" value="Genomic_DNA"/>
</dbReference>
<gene>
    <name evidence="1" type="ORF">E3N88_12879</name>
</gene>
<proteinExistence type="predicted"/>
<comment type="caution">
    <text evidence="1">The sequence shown here is derived from an EMBL/GenBank/DDBJ whole genome shotgun (WGS) entry which is preliminary data.</text>
</comment>
<evidence type="ECO:0000313" key="1">
    <source>
        <dbReference type="EMBL" id="KAD5961406.1"/>
    </source>
</evidence>
<sequence>MGRQLCEFKNPNSISCNWYDVLDVRELTFTVDVMSNSIRVKGKKYEHFAQCYCPLLIETLSMLYLYQVVTFSQLPPSSLLSHEAEFSRYALSNKTIFILG</sequence>
<keyword evidence="2" id="KW-1185">Reference proteome</keyword>
<name>A0A5N6P6X7_9ASTR</name>
<dbReference type="AlphaFoldDB" id="A0A5N6P6X7"/>
<dbReference type="Proteomes" id="UP000326396">
    <property type="component" value="Linkage Group LG14"/>
</dbReference>